<evidence type="ECO:0000313" key="2">
    <source>
        <dbReference type="Proteomes" id="UP000031666"/>
    </source>
</evidence>
<reference evidence="1 2" key="2">
    <citation type="submission" date="2015-01" db="EMBL/GenBank/DDBJ databases">
        <authorList>
            <consortium name="NBRP consortium"/>
            <person name="Sawabe T."/>
            <person name="Meirelles P."/>
            <person name="Feng G."/>
            <person name="Sayaka M."/>
            <person name="Hattori M."/>
            <person name="Ohkuma M."/>
        </authorList>
    </citation>
    <scope>NUCLEOTIDE SEQUENCE [LARGE SCALE GENOMIC DNA]</scope>
    <source>
        <strain evidence="2">JCM 19241</strain>
    </source>
</reference>
<proteinExistence type="predicted"/>
<comment type="caution">
    <text evidence="1">The sequence shown here is derived from an EMBL/GenBank/DDBJ whole genome shotgun (WGS) entry which is preliminary data.</text>
</comment>
<protein>
    <submittedName>
        <fullName evidence="1">Uncharacterized protein</fullName>
    </submittedName>
</protein>
<accession>A0A0B8Q885</accession>
<evidence type="ECO:0000313" key="1">
    <source>
        <dbReference type="EMBL" id="GAM73162.1"/>
    </source>
</evidence>
<organism evidence="1 2">
    <name type="scientific">Vibrio ishigakensis</name>
    <dbReference type="NCBI Taxonomy" id="1481914"/>
    <lineage>
        <taxon>Bacteria</taxon>
        <taxon>Pseudomonadati</taxon>
        <taxon>Pseudomonadota</taxon>
        <taxon>Gammaproteobacteria</taxon>
        <taxon>Vibrionales</taxon>
        <taxon>Vibrionaceae</taxon>
        <taxon>Vibrio</taxon>
    </lineage>
</organism>
<dbReference type="EMBL" id="BBSC01000001">
    <property type="protein sequence ID" value="GAM73162.1"/>
    <property type="molecule type" value="Genomic_DNA"/>
</dbReference>
<reference evidence="1 2" key="1">
    <citation type="submission" date="2015-01" db="EMBL/GenBank/DDBJ databases">
        <title>Vibrio sp. C94 JCM 19241 whole genome shotgun sequence.</title>
        <authorList>
            <person name="Sawabe T."/>
            <person name="Meirelles P."/>
            <person name="Feng G."/>
            <person name="Sayaka M."/>
            <person name="Hattori M."/>
            <person name="Ohkuma M."/>
        </authorList>
    </citation>
    <scope>NUCLEOTIDE SEQUENCE [LARGE SCALE GENOMIC DNA]</scope>
    <source>
        <strain evidence="2">JCM 19241</strain>
    </source>
</reference>
<dbReference type="AlphaFoldDB" id="A0A0B8Q885"/>
<sequence length="38" mass="4148">MRSVGKDILTINCSTIWRFLSVLLLVITQKGESGIALA</sequence>
<name>A0A0B8Q885_9VIBR</name>
<dbReference type="Proteomes" id="UP000031666">
    <property type="component" value="Unassembled WGS sequence"/>
</dbReference>
<gene>
    <name evidence="1" type="ORF">JCM19241_2617</name>
</gene>